<evidence type="ECO:0000313" key="3">
    <source>
        <dbReference type="Proteomes" id="UP000732399"/>
    </source>
</evidence>
<protein>
    <submittedName>
        <fullName evidence="2">Uncharacterized protein</fullName>
    </submittedName>
</protein>
<dbReference type="Proteomes" id="UP000732399">
    <property type="component" value="Unassembled WGS sequence"/>
</dbReference>
<gene>
    <name evidence="2" type="ORF">HBH26_15700</name>
</gene>
<proteinExistence type="predicted"/>
<evidence type="ECO:0000313" key="2">
    <source>
        <dbReference type="EMBL" id="NJR80028.1"/>
    </source>
</evidence>
<dbReference type="EMBL" id="JAAVJH010000012">
    <property type="protein sequence ID" value="NJR80028.1"/>
    <property type="molecule type" value="Genomic_DNA"/>
</dbReference>
<dbReference type="RefSeq" id="WP_168135586.1">
    <property type="nucleotide sequence ID" value="NZ_JAAVJH010000012.1"/>
</dbReference>
<evidence type="ECO:0000256" key="1">
    <source>
        <dbReference type="SAM" id="MobiDB-lite"/>
    </source>
</evidence>
<comment type="caution">
    <text evidence="2">The sequence shown here is derived from an EMBL/GenBank/DDBJ whole genome shotgun (WGS) entry which is preliminary data.</text>
</comment>
<keyword evidence="3" id="KW-1185">Reference proteome</keyword>
<reference evidence="2 3" key="1">
    <citation type="submission" date="2020-03" db="EMBL/GenBank/DDBJ databases">
        <authorList>
            <person name="Wang L."/>
            <person name="He N."/>
            <person name="Li Y."/>
            <person name="Fang Y."/>
            <person name="Zhang F."/>
        </authorList>
    </citation>
    <scope>NUCLEOTIDE SEQUENCE [LARGE SCALE GENOMIC DNA]</scope>
    <source>
        <strain evidence="2 3">36D10-4-7</strain>
    </source>
</reference>
<sequence>MPITEDVEADARRARPPPRYAAADARRPGKTRYVPFLPGRVALVSSDADAGDHRFAQPEPWNDVREVLLSFIFYHGLYLVTGATSLLQQVFW</sequence>
<accession>A0ABX1CTR5</accession>
<name>A0ABX1CTR5_9SPHN</name>
<organism evidence="2 3">
    <name type="scientific">Sphingomonas corticis</name>
    <dbReference type="NCBI Taxonomy" id="2722791"/>
    <lineage>
        <taxon>Bacteria</taxon>
        <taxon>Pseudomonadati</taxon>
        <taxon>Pseudomonadota</taxon>
        <taxon>Alphaproteobacteria</taxon>
        <taxon>Sphingomonadales</taxon>
        <taxon>Sphingomonadaceae</taxon>
        <taxon>Sphingomonas</taxon>
    </lineage>
</organism>
<feature type="region of interest" description="Disordered" evidence="1">
    <location>
        <begin position="1"/>
        <end position="26"/>
    </location>
</feature>